<dbReference type="InterPro" id="IPR006140">
    <property type="entry name" value="D-isomer_DH_NAD-bd"/>
</dbReference>
<keyword evidence="3" id="KW-0520">NAD</keyword>
<dbReference type="Pfam" id="PF02826">
    <property type="entry name" value="2-Hacid_dh_C"/>
    <property type="match status" value="1"/>
</dbReference>
<evidence type="ECO:0000256" key="3">
    <source>
        <dbReference type="ARBA" id="ARBA00023027"/>
    </source>
</evidence>
<dbReference type="CDD" id="cd12167">
    <property type="entry name" value="2-Hacid_dh_8"/>
    <property type="match status" value="1"/>
</dbReference>
<keyword evidence="2" id="KW-0560">Oxidoreductase</keyword>
<keyword evidence="6" id="KW-1185">Reference proteome</keyword>
<dbReference type="Gene3D" id="3.40.50.720">
    <property type="entry name" value="NAD(P)-binding Rossmann-like Domain"/>
    <property type="match status" value="2"/>
</dbReference>
<evidence type="ECO:0000256" key="2">
    <source>
        <dbReference type="ARBA" id="ARBA00023002"/>
    </source>
</evidence>
<proteinExistence type="inferred from homology"/>
<evidence type="ECO:0000256" key="1">
    <source>
        <dbReference type="ARBA" id="ARBA00005854"/>
    </source>
</evidence>
<reference evidence="5 6" key="1">
    <citation type="submission" date="2023-07" db="EMBL/GenBank/DDBJ databases">
        <title>Protaetiibacter sp. nov WY-16 isolated from soil.</title>
        <authorList>
            <person name="Liu B."/>
            <person name="Wan Y."/>
        </authorList>
    </citation>
    <scope>NUCLEOTIDE SEQUENCE [LARGE SCALE GENOMIC DNA]</scope>
    <source>
        <strain evidence="5 6">WY-16</strain>
    </source>
</reference>
<dbReference type="Proteomes" id="UP001241072">
    <property type="component" value="Unassembled WGS sequence"/>
</dbReference>
<name>A0ABT9BP61_9MICO</name>
<sequence>MAAGRRGRRPLAAFALHAGLVPALFDAAARSRLDERLDVVLDAPISSFDDVAPEVLAELEVLVTGWGAPTIGARELDAMPRLRAIFHAAGSVKGHLGAEVWERGVLVTTAAAANAHPVAEYTLAMILLAGKGVLPLVVQERDFDHDPGLVDHDPDIGNYRRTVGIIGASTIGRRVIGLLSAFDFDVLLYDPLIDDGDPVTLQSTRVGLDELLTRSSIVSIHAPLLPSTVGMIGRAELARMPDSAVLLNTARGPIVDSAALEAELRAGRLRAILDVTDPDPLEAGASLRSAPGLVLTPHVAGALGNEVLRLGESVLQEVERFVVGAPAAYPVLREHLSAMA</sequence>
<dbReference type="PROSITE" id="PS00671">
    <property type="entry name" value="D_2_HYDROXYACID_DH_3"/>
    <property type="match status" value="1"/>
</dbReference>
<dbReference type="RefSeq" id="WP_305003255.1">
    <property type="nucleotide sequence ID" value="NZ_JAUQUB010000002.1"/>
</dbReference>
<accession>A0ABT9BP61</accession>
<dbReference type="InterPro" id="IPR050418">
    <property type="entry name" value="D-iso_2-hydroxyacid_DH_PdxB"/>
</dbReference>
<evidence type="ECO:0000313" key="6">
    <source>
        <dbReference type="Proteomes" id="UP001241072"/>
    </source>
</evidence>
<organism evidence="5 6">
    <name type="scientific">Antiquaquibacter soli</name>
    <dbReference type="NCBI Taxonomy" id="3064523"/>
    <lineage>
        <taxon>Bacteria</taxon>
        <taxon>Bacillati</taxon>
        <taxon>Actinomycetota</taxon>
        <taxon>Actinomycetes</taxon>
        <taxon>Micrococcales</taxon>
        <taxon>Microbacteriaceae</taxon>
        <taxon>Antiquaquibacter</taxon>
    </lineage>
</organism>
<comment type="caution">
    <text evidence="5">The sequence shown here is derived from an EMBL/GenBank/DDBJ whole genome shotgun (WGS) entry which is preliminary data.</text>
</comment>
<dbReference type="InterPro" id="IPR029753">
    <property type="entry name" value="D-isomer_DH_CS"/>
</dbReference>
<comment type="similarity">
    <text evidence="1">Belongs to the D-isomer specific 2-hydroxyacid dehydrogenase family.</text>
</comment>
<dbReference type="SUPFAM" id="SSF51735">
    <property type="entry name" value="NAD(P)-binding Rossmann-fold domains"/>
    <property type="match status" value="1"/>
</dbReference>
<evidence type="ECO:0000259" key="4">
    <source>
        <dbReference type="Pfam" id="PF02826"/>
    </source>
</evidence>
<dbReference type="SUPFAM" id="SSF52283">
    <property type="entry name" value="Formate/glycerate dehydrogenase catalytic domain-like"/>
    <property type="match status" value="1"/>
</dbReference>
<gene>
    <name evidence="5" type="ORF">Q5716_11360</name>
</gene>
<evidence type="ECO:0000313" key="5">
    <source>
        <dbReference type="EMBL" id="MDO7882823.1"/>
    </source>
</evidence>
<protein>
    <submittedName>
        <fullName evidence="5">Hydroxyacid dehydrogenase</fullName>
    </submittedName>
</protein>
<dbReference type="PANTHER" id="PTHR43761:SF1">
    <property type="entry name" value="D-ISOMER SPECIFIC 2-HYDROXYACID DEHYDROGENASE CATALYTIC DOMAIN-CONTAINING PROTEIN-RELATED"/>
    <property type="match status" value="1"/>
</dbReference>
<dbReference type="InterPro" id="IPR036291">
    <property type="entry name" value="NAD(P)-bd_dom_sf"/>
</dbReference>
<feature type="domain" description="D-isomer specific 2-hydroxyacid dehydrogenase NAD-binding" evidence="4">
    <location>
        <begin position="159"/>
        <end position="300"/>
    </location>
</feature>
<dbReference type="EMBL" id="JAUQUB010000002">
    <property type="protein sequence ID" value="MDO7882823.1"/>
    <property type="molecule type" value="Genomic_DNA"/>
</dbReference>
<dbReference type="PANTHER" id="PTHR43761">
    <property type="entry name" value="D-ISOMER SPECIFIC 2-HYDROXYACID DEHYDROGENASE FAMILY PROTEIN (AFU_ORTHOLOGUE AFUA_1G13630)"/>
    <property type="match status" value="1"/>
</dbReference>